<comment type="caution">
    <text evidence="10">The sequence shown here is derived from an EMBL/GenBank/DDBJ whole genome shotgun (WGS) entry which is preliminary data.</text>
</comment>
<gene>
    <name evidence="10" type="primary">pfkB</name>
    <name evidence="10" type="ORF">HGO97_006120</name>
</gene>
<comment type="function">
    <text evidence="8">Catalyzes the ATP-dependent phosphorylation of fructose-l-phosphate to fructose-l,6-bisphosphate.</text>
</comment>
<dbReference type="CDD" id="cd01164">
    <property type="entry name" value="FruK_PfkB_like"/>
    <property type="match status" value="1"/>
</dbReference>
<keyword evidence="2 7" id="KW-0808">Transferase</keyword>
<protein>
    <recommendedName>
        <fullName evidence="7">Tagatose-6-phosphate kinase</fullName>
        <ecNumber evidence="7">2.7.1.144</ecNumber>
    </recommendedName>
</protein>
<dbReference type="PIRSF" id="PIRSF000535">
    <property type="entry name" value="1PFK/6PFK/LacC"/>
    <property type="match status" value="1"/>
</dbReference>
<comment type="catalytic activity">
    <reaction evidence="7">
        <text>D-tagatofuranose 6-phosphate + ATP = D-tagatofuranose 1,6-bisphosphate + ADP + H(+)</text>
        <dbReference type="Rhea" id="RHEA:12420"/>
        <dbReference type="ChEBI" id="CHEBI:15378"/>
        <dbReference type="ChEBI" id="CHEBI:30616"/>
        <dbReference type="ChEBI" id="CHEBI:58694"/>
        <dbReference type="ChEBI" id="CHEBI:58695"/>
        <dbReference type="ChEBI" id="CHEBI:456216"/>
        <dbReference type="EC" id="2.7.1.144"/>
    </reaction>
</comment>
<dbReference type="EMBL" id="JABACJ020000004">
    <property type="protein sequence ID" value="MBU3875387.1"/>
    <property type="molecule type" value="Genomic_DNA"/>
</dbReference>
<proteinExistence type="inferred from homology"/>
<accession>A0ABS6D1C9</accession>
<name>A0ABS6D1C9_9FIRM</name>
<keyword evidence="11" id="KW-1185">Reference proteome</keyword>
<keyword evidence="5 7" id="KW-0067">ATP-binding</keyword>
<keyword evidence="3 7" id="KW-0547">Nucleotide-binding</keyword>
<evidence type="ECO:0000256" key="7">
    <source>
        <dbReference type="PIRNR" id="PIRNR000535"/>
    </source>
</evidence>
<dbReference type="InterPro" id="IPR022463">
    <property type="entry name" value="1-PFruKinase"/>
</dbReference>
<dbReference type="PANTHER" id="PTHR46566:SF2">
    <property type="entry name" value="ATP-DEPENDENT 6-PHOSPHOFRUCTOKINASE ISOZYME 2"/>
    <property type="match status" value="1"/>
</dbReference>
<evidence type="ECO:0000256" key="3">
    <source>
        <dbReference type="ARBA" id="ARBA00022741"/>
    </source>
</evidence>
<keyword evidence="7" id="KW-0423">Lactose metabolism</keyword>
<evidence type="ECO:0000313" key="10">
    <source>
        <dbReference type="EMBL" id="MBU3875387.1"/>
    </source>
</evidence>
<sequence>MITTVTLNASIDKAYEMKGSIQNGTVMRVSVCRNTAGGKGLNVARIIKLCGREVVATGLAGGFNGAYLEELLRQDGIQNQFAHIKGETRSCINILDEVYGSTEYLEPGCEVSAEECADFLEQVFPKVIADSEVVTISGSVPKGIETDIYKKMVHIVKEEGKQVILDTSGALLKHGMEAAPTMVKPNQEELETIFNSKIKDIDDVVGFAKQIYEMGIPYVVVSLGKDGALMVYRDGVFQAVPPVMEVVNTVGCGDSMVGAFAVALECKFPAETAIKYAVAVATANALSPKTGDFDPNTSQELLEQIELRKL</sequence>
<dbReference type="GO" id="GO:0008662">
    <property type="term" value="F:1-phosphofructokinase activity"/>
    <property type="evidence" value="ECO:0007669"/>
    <property type="project" value="UniProtKB-EC"/>
</dbReference>
<dbReference type="EC" id="2.7.1.144" evidence="7"/>
<organism evidence="10 11">
    <name type="scientific">Faecalicatena faecalis</name>
    <dbReference type="NCBI Taxonomy" id="2726362"/>
    <lineage>
        <taxon>Bacteria</taxon>
        <taxon>Bacillati</taxon>
        <taxon>Bacillota</taxon>
        <taxon>Clostridia</taxon>
        <taxon>Lachnospirales</taxon>
        <taxon>Lachnospiraceae</taxon>
        <taxon>Faecalicatena</taxon>
    </lineage>
</organism>
<comment type="pathway">
    <text evidence="7">Carbohydrate metabolism; D-tagatose 6-phosphate degradation; D-glyceraldehyde 3-phosphate and glycerone phosphate from D-tagatose 6-phosphate: step 1/2.</text>
</comment>
<comment type="catalytic activity">
    <reaction evidence="6 8">
        <text>beta-D-fructose 1-phosphate + ATP = beta-D-fructose 1,6-bisphosphate + ADP + H(+)</text>
        <dbReference type="Rhea" id="RHEA:14213"/>
        <dbReference type="ChEBI" id="CHEBI:15378"/>
        <dbReference type="ChEBI" id="CHEBI:30616"/>
        <dbReference type="ChEBI" id="CHEBI:32966"/>
        <dbReference type="ChEBI" id="CHEBI:138881"/>
        <dbReference type="ChEBI" id="CHEBI:456216"/>
        <dbReference type="EC" id="2.7.1.56"/>
    </reaction>
</comment>
<reference evidence="10 11" key="1">
    <citation type="submission" date="2021-06" db="EMBL/GenBank/DDBJ databases">
        <title>Faecalicatena sp. nov. isolated from porcine feces.</title>
        <authorList>
            <person name="Oh B.S."/>
            <person name="Lee J.H."/>
        </authorList>
    </citation>
    <scope>NUCLEOTIDE SEQUENCE [LARGE SCALE GENOMIC DNA]</scope>
    <source>
        <strain evidence="10 11">AGMB00832</strain>
    </source>
</reference>
<comment type="similarity">
    <text evidence="1">Belongs to the carbohydrate kinase pfkB family.</text>
</comment>
<dbReference type="PROSITE" id="PS00583">
    <property type="entry name" value="PFKB_KINASES_1"/>
    <property type="match status" value="1"/>
</dbReference>
<evidence type="ECO:0000256" key="8">
    <source>
        <dbReference type="RuleBase" id="RU369061"/>
    </source>
</evidence>
<comment type="similarity">
    <text evidence="7">Belongs to the carbohydrate kinase PfkB family. LacC subfamily.</text>
</comment>
<dbReference type="InterPro" id="IPR002173">
    <property type="entry name" value="Carboh/pur_kinase_PfkB_CS"/>
</dbReference>
<dbReference type="Proteomes" id="UP000723714">
    <property type="component" value="Unassembled WGS sequence"/>
</dbReference>
<dbReference type="Pfam" id="PF00294">
    <property type="entry name" value="PfkB"/>
    <property type="match status" value="1"/>
</dbReference>
<dbReference type="InterPro" id="IPR017583">
    <property type="entry name" value="Tagatose/fructose_Pkinase"/>
</dbReference>
<feature type="domain" description="Carbohydrate kinase PfkB" evidence="9">
    <location>
        <begin position="11"/>
        <end position="292"/>
    </location>
</feature>
<evidence type="ECO:0000256" key="1">
    <source>
        <dbReference type="ARBA" id="ARBA00005380"/>
    </source>
</evidence>
<keyword evidence="4 8" id="KW-0418">Kinase</keyword>
<dbReference type="NCBIfam" id="TIGR03828">
    <property type="entry name" value="pfkB"/>
    <property type="match status" value="1"/>
</dbReference>
<dbReference type="RefSeq" id="WP_216240354.1">
    <property type="nucleotide sequence ID" value="NZ_JABACJ020000004.1"/>
</dbReference>
<dbReference type="NCBIfam" id="TIGR03168">
    <property type="entry name" value="1-PFK"/>
    <property type="match status" value="1"/>
</dbReference>
<evidence type="ECO:0000256" key="6">
    <source>
        <dbReference type="ARBA" id="ARBA00047745"/>
    </source>
</evidence>
<evidence type="ECO:0000313" key="11">
    <source>
        <dbReference type="Proteomes" id="UP000723714"/>
    </source>
</evidence>
<dbReference type="PANTHER" id="PTHR46566">
    <property type="entry name" value="1-PHOSPHOFRUCTOKINASE-RELATED"/>
    <property type="match status" value="1"/>
</dbReference>
<evidence type="ECO:0000259" key="9">
    <source>
        <dbReference type="Pfam" id="PF00294"/>
    </source>
</evidence>
<evidence type="ECO:0000256" key="4">
    <source>
        <dbReference type="ARBA" id="ARBA00022777"/>
    </source>
</evidence>
<evidence type="ECO:0000256" key="5">
    <source>
        <dbReference type="ARBA" id="ARBA00022840"/>
    </source>
</evidence>
<dbReference type="InterPro" id="IPR011611">
    <property type="entry name" value="PfkB_dom"/>
</dbReference>
<evidence type="ECO:0000256" key="2">
    <source>
        <dbReference type="ARBA" id="ARBA00022679"/>
    </source>
</evidence>